<dbReference type="Proteomes" id="UP000481043">
    <property type="component" value="Unassembled WGS sequence"/>
</dbReference>
<sequence>MKIRIIMIIVAIISAFTLSACAIGEEGTTSKEQTGEKDHSGMDHSGMDHSAMDHSSSGEVPEGIKVSENPTYPVGSTAFIKHAHMEGMEGAEAKIVGAYETTAYIISYEPTNGGERVENHKWIIHEEILDAGEQPFEAGSEVKTNADHMEGMEGATVTIDSAEQTTVYMIDFTSTTGGEEIKNHKWVTESELSPTK</sequence>
<dbReference type="Pfam" id="PF07563">
    <property type="entry name" value="DUF1541"/>
    <property type="match status" value="2"/>
</dbReference>
<feature type="domain" description="DUF1541" evidence="3">
    <location>
        <begin position="74"/>
        <end position="125"/>
    </location>
</feature>
<evidence type="ECO:0000259" key="3">
    <source>
        <dbReference type="Pfam" id="PF07563"/>
    </source>
</evidence>
<evidence type="ECO:0000313" key="5">
    <source>
        <dbReference type="Proteomes" id="UP000481043"/>
    </source>
</evidence>
<name>A0A6M0QBQ4_9BACI</name>
<feature type="compositionally biased region" description="Basic and acidic residues" evidence="1">
    <location>
        <begin position="33"/>
        <end position="52"/>
    </location>
</feature>
<feature type="signal peptide" evidence="2">
    <location>
        <begin position="1"/>
        <end position="22"/>
    </location>
</feature>
<feature type="region of interest" description="Disordered" evidence="1">
    <location>
        <begin position="27"/>
        <end position="61"/>
    </location>
</feature>
<evidence type="ECO:0000256" key="2">
    <source>
        <dbReference type="SAM" id="SignalP"/>
    </source>
</evidence>
<evidence type="ECO:0000256" key="1">
    <source>
        <dbReference type="SAM" id="MobiDB-lite"/>
    </source>
</evidence>
<dbReference type="Gene3D" id="2.30.30.1210">
    <property type="entry name" value="Domain of unknown function DUF1541"/>
    <property type="match status" value="1"/>
</dbReference>
<proteinExistence type="predicted"/>
<dbReference type="PROSITE" id="PS51257">
    <property type="entry name" value="PROKAR_LIPOPROTEIN"/>
    <property type="match status" value="1"/>
</dbReference>
<dbReference type="RefSeq" id="WP_163181662.1">
    <property type="nucleotide sequence ID" value="NZ_JAAIWM010000009.1"/>
</dbReference>
<evidence type="ECO:0000313" key="4">
    <source>
        <dbReference type="EMBL" id="NEY73804.1"/>
    </source>
</evidence>
<protein>
    <submittedName>
        <fullName evidence="4">YdhK family protein</fullName>
    </submittedName>
</protein>
<keyword evidence="5" id="KW-1185">Reference proteome</keyword>
<keyword evidence="2" id="KW-0732">Signal</keyword>
<organism evidence="4 5">
    <name type="scientific">Bacillus mesophilus</name>
    <dbReference type="NCBI Taxonomy" id="1808955"/>
    <lineage>
        <taxon>Bacteria</taxon>
        <taxon>Bacillati</taxon>
        <taxon>Bacillota</taxon>
        <taxon>Bacilli</taxon>
        <taxon>Bacillales</taxon>
        <taxon>Bacillaceae</taxon>
        <taxon>Bacillus</taxon>
    </lineage>
</organism>
<feature type="domain" description="DUF1541" evidence="3">
    <location>
        <begin position="139"/>
        <end position="189"/>
    </location>
</feature>
<reference evidence="4 5" key="1">
    <citation type="submission" date="2020-02" db="EMBL/GenBank/DDBJ databases">
        <title>Bacillus aquiflavi sp. nov., isolated from yellow water of strong flavor Chinese baijiu in Yibin region of China.</title>
        <authorList>
            <person name="Xie J."/>
        </authorList>
    </citation>
    <scope>NUCLEOTIDE SEQUENCE [LARGE SCALE GENOMIC DNA]</scope>
    <source>
        <strain evidence="4 5">SA4</strain>
    </source>
</reference>
<dbReference type="AlphaFoldDB" id="A0A6M0QBQ4"/>
<dbReference type="InterPro" id="IPR011438">
    <property type="entry name" value="DUF1541"/>
</dbReference>
<accession>A0A6M0QBQ4</accession>
<feature type="chain" id="PRO_5026683522" evidence="2">
    <location>
        <begin position="23"/>
        <end position="196"/>
    </location>
</feature>
<gene>
    <name evidence="4" type="ORF">G4D63_18980</name>
</gene>
<dbReference type="EMBL" id="JAAIWM010000009">
    <property type="protein sequence ID" value="NEY73804.1"/>
    <property type="molecule type" value="Genomic_DNA"/>
</dbReference>
<comment type="caution">
    <text evidence="4">The sequence shown here is derived from an EMBL/GenBank/DDBJ whole genome shotgun (WGS) entry which is preliminary data.</text>
</comment>